<proteinExistence type="predicted"/>
<dbReference type="EMBL" id="AP022614">
    <property type="protein sequence ID" value="BBZ44329.1"/>
    <property type="molecule type" value="Genomic_DNA"/>
</dbReference>
<evidence type="ECO:0000313" key="1">
    <source>
        <dbReference type="EMBL" id="BBZ44329.1"/>
    </source>
</evidence>
<name>A0A7I7YRJ7_9MYCO</name>
<protein>
    <submittedName>
        <fullName evidence="1">Uncharacterized protein</fullName>
    </submittedName>
</protein>
<keyword evidence="2" id="KW-1185">Reference proteome</keyword>
<evidence type="ECO:0000313" key="2">
    <source>
        <dbReference type="Proteomes" id="UP000467105"/>
    </source>
</evidence>
<dbReference type="AlphaFoldDB" id="A0A7I7YRJ7"/>
<dbReference type="Proteomes" id="UP000467105">
    <property type="component" value="Chromosome"/>
</dbReference>
<accession>A0A7I7YRJ7</accession>
<dbReference type="RefSeq" id="WP_085271586.1">
    <property type="nucleotide sequence ID" value="NZ_AP022614.1"/>
</dbReference>
<sequence length="66" mass="7588">MHLNRRQVPTGTYCGGNHPEQIEYRYMLVDGEEIPEGESSRRCFRAGCPDNDRAVAKEERLKRPAP</sequence>
<gene>
    <name evidence="1" type="ORF">MPRM_16100</name>
</gene>
<organism evidence="1 2">
    <name type="scientific">Mycobacterium parmense</name>
    <dbReference type="NCBI Taxonomy" id="185642"/>
    <lineage>
        <taxon>Bacteria</taxon>
        <taxon>Bacillati</taxon>
        <taxon>Actinomycetota</taxon>
        <taxon>Actinomycetes</taxon>
        <taxon>Mycobacteriales</taxon>
        <taxon>Mycobacteriaceae</taxon>
        <taxon>Mycobacterium</taxon>
        <taxon>Mycobacterium simiae complex</taxon>
    </lineage>
</organism>
<reference evidence="1 2" key="1">
    <citation type="journal article" date="2019" name="Emerg. Microbes Infect.">
        <title>Comprehensive subspecies identification of 175 nontuberculous mycobacteria species based on 7547 genomic profiles.</title>
        <authorList>
            <person name="Matsumoto Y."/>
            <person name="Kinjo T."/>
            <person name="Motooka D."/>
            <person name="Nabeya D."/>
            <person name="Jung N."/>
            <person name="Uechi K."/>
            <person name="Horii T."/>
            <person name="Iida T."/>
            <person name="Fujita J."/>
            <person name="Nakamura S."/>
        </authorList>
    </citation>
    <scope>NUCLEOTIDE SEQUENCE [LARGE SCALE GENOMIC DNA]</scope>
    <source>
        <strain evidence="1 2">JCM 14742</strain>
    </source>
</reference>